<dbReference type="Proteomes" id="UP000297245">
    <property type="component" value="Unassembled WGS sequence"/>
</dbReference>
<keyword evidence="2" id="KW-1185">Reference proteome</keyword>
<evidence type="ECO:0000313" key="2">
    <source>
        <dbReference type="Proteomes" id="UP000297245"/>
    </source>
</evidence>
<gene>
    <name evidence="1" type="ORF">K435DRAFT_783603</name>
</gene>
<sequence length="92" mass="10251">MPKKAEHNVQKAAVIDLKKTTDKSAKEGTKTIVTFSRHDKRNGCGGRSLKVATQNGSVSMPTQALMERMGGTQDSRYRGWAWFRAAIGHYRL</sequence>
<evidence type="ECO:0000313" key="1">
    <source>
        <dbReference type="EMBL" id="THU84931.1"/>
    </source>
</evidence>
<dbReference type="EMBL" id="ML179574">
    <property type="protein sequence ID" value="THU84931.1"/>
    <property type="molecule type" value="Genomic_DNA"/>
</dbReference>
<proteinExistence type="predicted"/>
<reference evidence="1 2" key="1">
    <citation type="journal article" date="2019" name="Nat. Ecol. Evol.">
        <title>Megaphylogeny resolves global patterns of mushroom evolution.</title>
        <authorList>
            <person name="Varga T."/>
            <person name="Krizsan K."/>
            <person name="Foldi C."/>
            <person name="Dima B."/>
            <person name="Sanchez-Garcia M."/>
            <person name="Sanchez-Ramirez S."/>
            <person name="Szollosi G.J."/>
            <person name="Szarkandi J.G."/>
            <person name="Papp V."/>
            <person name="Albert L."/>
            <person name="Andreopoulos W."/>
            <person name="Angelini C."/>
            <person name="Antonin V."/>
            <person name="Barry K.W."/>
            <person name="Bougher N.L."/>
            <person name="Buchanan P."/>
            <person name="Buyck B."/>
            <person name="Bense V."/>
            <person name="Catcheside P."/>
            <person name="Chovatia M."/>
            <person name="Cooper J."/>
            <person name="Damon W."/>
            <person name="Desjardin D."/>
            <person name="Finy P."/>
            <person name="Geml J."/>
            <person name="Haridas S."/>
            <person name="Hughes K."/>
            <person name="Justo A."/>
            <person name="Karasinski D."/>
            <person name="Kautmanova I."/>
            <person name="Kiss B."/>
            <person name="Kocsube S."/>
            <person name="Kotiranta H."/>
            <person name="LaButti K.M."/>
            <person name="Lechner B.E."/>
            <person name="Liimatainen K."/>
            <person name="Lipzen A."/>
            <person name="Lukacs Z."/>
            <person name="Mihaltcheva S."/>
            <person name="Morgado L.N."/>
            <person name="Niskanen T."/>
            <person name="Noordeloos M.E."/>
            <person name="Ohm R.A."/>
            <person name="Ortiz-Santana B."/>
            <person name="Ovrebo C."/>
            <person name="Racz N."/>
            <person name="Riley R."/>
            <person name="Savchenko A."/>
            <person name="Shiryaev A."/>
            <person name="Soop K."/>
            <person name="Spirin V."/>
            <person name="Szebenyi C."/>
            <person name="Tomsovsky M."/>
            <person name="Tulloss R.E."/>
            <person name="Uehling J."/>
            <person name="Grigoriev I.V."/>
            <person name="Vagvolgyi C."/>
            <person name="Papp T."/>
            <person name="Martin F.M."/>
            <person name="Miettinen O."/>
            <person name="Hibbett D.S."/>
            <person name="Nagy L.G."/>
        </authorList>
    </citation>
    <scope>NUCLEOTIDE SEQUENCE [LARGE SCALE GENOMIC DNA]</scope>
    <source>
        <strain evidence="1 2">CBS 962.96</strain>
    </source>
</reference>
<organism evidence="1 2">
    <name type="scientific">Dendrothele bispora (strain CBS 962.96)</name>
    <dbReference type="NCBI Taxonomy" id="1314807"/>
    <lineage>
        <taxon>Eukaryota</taxon>
        <taxon>Fungi</taxon>
        <taxon>Dikarya</taxon>
        <taxon>Basidiomycota</taxon>
        <taxon>Agaricomycotina</taxon>
        <taxon>Agaricomycetes</taxon>
        <taxon>Agaricomycetidae</taxon>
        <taxon>Agaricales</taxon>
        <taxon>Agaricales incertae sedis</taxon>
        <taxon>Dendrothele</taxon>
    </lineage>
</organism>
<accession>A0A4S8L8P9</accession>
<dbReference type="AlphaFoldDB" id="A0A4S8L8P9"/>
<name>A0A4S8L8P9_DENBC</name>
<protein>
    <submittedName>
        <fullName evidence="1">Uncharacterized protein</fullName>
    </submittedName>
</protein>